<sequence length="64" mass="7288">MMQSMYSHSYLFGGNAPFIEELYEQYLVDANSVPQEWRDYFDKLAQAPAPPPPTGKPCGSRWAC</sequence>
<proteinExistence type="predicted"/>
<evidence type="ECO:0000313" key="4">
    <source>
        <dbReference type="Proteomes" id="UP000275777"/>
    </source>
</evidence>
<feature type="region of interest" description="Disordered" evidence="1">
    <location>
        <begin position="45"/>
        <end position="64"/>
    </location>
</feature>
<dbReference type="Proteomes" id="UP000275777">
    <property type="component" value="Chromosome"/>
</dbReference>
<reference evidence="3 4" key="1">
    <citation type="submission" date="2018-12" db="EMBL/GenBank/DDBJ databases">
        <authorList>
            <consortium name="Pathogen Informatics"/>
        </authorList>
    </citation>
    <scope>NUCLEOTIDE SEQUENCE [LARGE SCALE GENOMIC DNA]</scope>
    <source>
        <strain evidence="3 4">NCTC9695</strain>
    </source>
</reference>
<dbReference type="InterPro" id="IPR032106">
    <property type="entry name" value="2-oxogl_dehyd_N"/>
</dbReference>
<accession>A0A447T854</accession>
<evidence type="ECO:0000259" key="2">
    <source>
        <dbReference type="Pfam" id="PF16078"/>
    </source>
</evidence>
<organism evidence="3 4">
    <name type="scientific">Chromobacterium violaceum</name>
    <dbReference type="NCBI Taxonomy" id="536"/>
    <lineage>
        <taxon>Bacteria</taxon>
        <taxon>Pseudomonadati</taxon>
        <taxon>Pseudomonadota</taxon>
        <taxon>Betaproteobacteria</taxon>
        <taxon>Neisseriales</taxon>
        <taxon>Chromobacteriaceae</taxon>
        <taxon>Chromobacterium</taxon>
    </lineage>
</organism>
<dbReference type="EMBL" id="LR134182">
    <property type="protein sequence ID" value="VEB41081.1"/>
    <property type="molecule type" value="Genomic_DNA"/>
</dbReference>
<protein>
    <submittedName>
        <fullName evidence="3">2-oxoglutarate dehydrogenase E1 component</fullName>
    </submittedName>
</protein>
<dbReference type="Pfam" id="PF16078">
    <property type="entry name" value="2-oxogl_dehyd_N"/>
    <property type="match status" value="1"/>
</dbReference>
<evidence type="ECO:0000313" key="3">
    <source>
        <dbReference type="EMBL" id="VEB41081.1"/>
    </source>
</evidence>
<dbReference type="AlphaFoldDB" id="A0A447T854"/>
<gene>
    <name evidence="3" type="ORF">NCTC9695_01495</name>
</gene>
<evidence type="ECO:0000256" key="1">
    <source>
        <dbReference type="SAM" id="MobiDB-lite"/>
    </source>
</evidence>
<feature type="domain" description="2-oxoglutarate dehydrogenase E1 component N-terminal" evidence="2">
    <location>
        <begin position="9"/>
        <end position="46"/>
    </location>
</feature>
<name>A0A447T854_CHRVL</name>